<organism evidence="1 2">
    <name type="scientific">Brassica cretica</name>
    <name type="common">Mustard</name>
    <dbReference type="NCBI Taxonomy" id="69181"/>
    <lineage>
        <taxon>Eukaryota</taxon>
        <taxon>Viridiplantae</taxon>
        <taxon>Streptophyta</taxon>
        <taxon>Embryophyta</taxon>
        <taxon>Tracheophyta</taxon>
        <taxon>Spermatophyta</taxon>
        <taxon>Magnoliopsida</taxon>
        <taxon>eudicotyledons</taxon>
        <taxon>Gunneridae</taxon>
        <taxon>Pentapetalae</taxon>
        <taxon>rosids</taxon>
        <taxon>malvids</taxon>
        <taxon>Brassicales</taxon>
        <taxon>Brassicaceae</taxon>
        <taxon>Brassiceae</taxon>
        <taxon>Brassica</taxon>
    </lineage>
</organism>
<comment type="caution">
    <text evidence="1">The sequence shown here is derived from an EMBL/GenBank/DDBJ whole genome shotgun (WGS) entry which is preliminary data.</text>
</comment>
<protein>
    <submittedName>
        <fullName evidence="1">Uncharacterized protein</fullName>
    </submittedName>
</protein>
<dbReference type="EMBL" id="QGKX02002183">
    <property type="protein sequence ID" value="KAF3488659.1"/>
    <property type="molecule type" value="Genomic_DNA"/>
</dbReference>
<evidence type="ECO:0000313" key="2">
    <source>
        <dbReference type="Proteomes" id="UP000712600"/>
    </source>
</evidence>
<evidence type="ECO:0000313" key="1">
    <source>
        <dbReference type="EMBL" id="KAF3488659.1"/>
    </source>
</evidence>
<proteinExistence type="predicted"/>
<dbReference type="Proteomes" id="UP000712600">
    <property type="component" value="Unassembled WGS sequence"/>
</dbReference>
<accession>A0A8S9N581</accession>
<sequence length="58" mass="6344">MTDLLNERKQSTKHGGFRRFSAAVNGGDELGVTSGCGSVSLVTPSIQRWRKQGWEGYS</sequence>
<gene>
    <name evidence="1" type="ORF">F2Q69_00052757</name>
</gene>
<dbReference type="AlphaFoldDB" id="A0A8S9N581"/>
<reference evidence="1" key="1">
    <citation type="submission" date="2019-12" db="EMBL/GenBank/DDBJ databases">
        <title>Genome sequencing and annotation of Brassica cretica.</title>
        <authorList>
            <person name="Studholme D.J."/>
            <person name="Sarris P."/>
        </authorList>
    </citation>
    <scope>NUCLEOTIDE SEQUENCE</scope>
    <source>
        <strain evidence="1">PFS-109/04</strain>
        <tissue evidence="1">Leaf</tissue>
    </source>
</reference>
<name>A0A8S9N581_BRACR</name>